<evidence type="ECO:0000259" key="13">
    <source>
        <dbReference type="Pfam" id="PF02768"/>
    </source>
</evidence>
<evidence type="ECO:0000256" key="8">
    <source>
        <dbReference type="ARBA" id="ARBA00022932"/>
    </source>
</evidence>
<comment type="function">
    <text evidence="10">Confers DNA tethering and processivity to DNA polymerases and other proteins. Acts as a clamp, forming a ring around DNA (a reaction catalyzed by the clamp-loading complex) which diffuses in an ATP-independent manner freely and bidirectionally along dsDNA. Initially characterized for its ability to contact the catalytic subunit of DNA polymerase III (Pol III), a complex, multichain enzyme responsible for most of the replicative synthesis in bacteria; Pol III exhibits 3'-5' exonuclease proofreading activity. The beta chain is required for initiation of replication as well as for processivity of DNA replication.</text>
</comment>
<name>A0ABT1SM19_9FIRM</name>
<protein>
    <recommendedName>
        <fullName evidence="3 10">Beta sliding clamp</fullName>
    </recommendedName>
</protein>
<evidence type="ECO:0000256" key="5">
    <source>
        <dbReference type="ARBA" id="ARBA00022679"/>
    </source>
</evidence>
<keyword evidence="6 10" id="KW-0548">Nucleotidyltransferase</keyword>
<dbReference type="RefSeq" id="WP_102268564.1">
    <property type="nucleotide sequence ID" value="NZ_CALVCM010000073.1"/>
</dbReference>
<evidence type="ECO:0000256" key="10">
    <source>
        <dbReference type="PIRNR" id="PIRNR000804"/>
    </source>
</evidence>
<keyword evidence="15" id="KW-1185">Reference proteome</keyword>
<dbReference type="NCBIfam" id="TIGR00663">
    <property type="entry name" value="dnan"/>
    <property type="match status" value="1"/>
</dbReference>
<comment type="subcellular location">
    <subcellularLocation>
        <location evidence="1 10">Cytoplasm</location>
    </subcellularLocation>
</comment>
<sequence length="372" mass="40897">MYFTVSKKDFYNGLSVVARAISNYSPLPAFSGIKIEANTDELILTGSDSDISIQTVIRNQDDCKLSIKDNGAIVIEARYILEIVRKTESDEIEFEIIDNALTKISGNGAEFKINGMKATDYPAIDFSKPKEVFSFEGHLLKQIIAQTAFATSDKETRPVLTGVNFHAAAGKLNCVGTDSYRLAKKELKIDSALSFNITIPAKSLAEVSKIVEDEDLVEIAVNDKKAQFMINSTIIQTRLIDGAYPETERLIPTSYEYELSMNAHDLLGAIDRASFIKNDGVSVIKLSLDEKECILSTKALEVGSSTEVLAGAIFKGEHLEISCNGRYVFDAIRALEGESVIFKFCGEMKPFIIKAAGDDDVLQLVLPVRTYA</sequence>
<dbReference type="EMBL" id="JANGCH010000012">
    <property type="protein sequence ID" value="MCQ5122259.1"/>
    <property type="molecule type" value="Genomic_DNA"/>
</dbReference>
<dbReference type="CDD" id="cd00140">
    <property type="entry name" value="beta_clamp"/>
    <property type="match status" value="1"/>
</dbReference>
<evidence type="ECO:0000256" key="9">
    <source>
        <dbReference type="ARBA" id="ARBA00023125"/>
    </source>
</evidence>
<dbReference type="InterPro" id="IPR022637">
    <property type="entry name" value="DNA_polIII_beta_cen"/>
</dbReference>
<dbReference type="PANTHER" id="PTHR30478">
    <property type="entry name" value="DNA POLYMERASE III SUBUNIT BETA"/>
    <property type="match status" value="1"/>
</dbReference>
<evidence type="ECO:0000313" key="14">
    <source>
        <dbReference type="EMBL" id="MCQ5122259.1"/>
    </source>
</evidence>
<dbReference type="InterPro" id="IPR022634">
    <property type="entry name" value="DNA_polIII_beta_N"/>
</dbReference>
<evidence type="ECO:0000256" key="6">
    <source>
        <dbReference type="ARBA" id="ARBA00022695"/>
    </source>
</evidence>
<keyword evidence="9" id="KW-0238">DNA-binding</keyword>
<dbReference type="PIRSF" id="PIRSF000804">
    <property type="entry name" value="DNA_pol_III_b"/>
    <property type="match status" value="1"/>
</dbReference>
<comment type="similarity">
    <text evidence="2 10">Belongs to the beta sliding clamp family.</text>
</comment>
<feature type="domain" description="DNA polymerase III beta sliding clamp N-terminal" evidence="11">
    <location>
        <begin position="1"/>
        <end position="125"/>
    </location>
</feature>
<dbReference type="SMART" id="SM00480">
    <property type="entry name" value="POL3Bc"/>
    <property type="match status" value="1"/>
</dbReference>
<keyword evidence="4 10" id="KW-0963">Cytoplasm</keyword>
<dbReference type="InterPro" id="IPR046938">
    <property type="entry name" value="DNA_clamp_sf"/>
</dbReference>
<dbReference type="Gene3D" id="3.10.150.10">
    <property type="entry name" value="DNA Polymerase III, subunit A, domain 2"/>
    <property type="match status" value="1"/>
</dbReference>
<dbReference type="Pfam" id="PF02767">
    <property type="entry name" value="DNA_pol3_beta_2"/>
    <property type="match status" value="1"/>
</dbReference>
<dbReference type="Proteomes" id="UP001524435">
    <property type="component" value="Unassembled WGS sequence"/>
</dbReference>
<dbReference type="InterPro" id="IPR022635">
    <property type="entry name" value="DNA_polIII_beta_C"/>
</dbReference>
<evidence type="ECO:0000256" key="3">
    <source>
        <dbReference type="ARBA" id="ARBA00021035"/>
    </source>
</evidence>
<evidence type="ECO:0000313" key="15">
    <source>
        <dbReference type="Proteomes" id="UP001524435"/>
    </source>
</evidence>
<keyword evidence="5 10" id="KW-0808">Transferase</keyword>
<dbReference type="Pfam" id="PF02768">
    <property type="entry name" value="DNA_pol3_beta_3"/>
    <property type="match status" value="1"/>
</dbReference>
<dbReference type="SUPFAM" id="SSF55979">
    <property type="entry name" value="DNA clamp"/>
    <property type="match status" value="3"/>
</dbReference>
<feature type="domain" description="DNA polymerase III beta sliding clamp central" evidence="12">
    <location>
        <begin position="138"/>
        <end position="246"/>
    </location>
</feature>
<evidence type="ECO:0000259" key="12">
    <source>
        <dbReference type="Pfam" id="PF02767"/>
    </source>
</evidence>
<evidence type="ECO:0000256" key="4">
    <source>
        <dbReference type="ARBA" id="ARBA00022490"/>
    </source>
</evidence>
<keyword evidence="8 10" id="KW-0239">DNA-directed DNA polymerase</keyword>
<gene>
    <name evidence="14" type="primary">dnaN</name>
    <name evidence="14" type="ORF">NE663_08310</name>
</gene>
<dbReference type="GO" id="GO:0003887">
    <property type="term" value="F:DNA-directed DNA polymerase activity"/>
    <property type="evidence" value="ECO:0007669"/>
    <property type="project" value="UniProtKB-EC"/>
</dbReference>
<comment type="subunit">
    <text evidence="10">Forms a ring-shaped head-to-tail homodimer around DNA.</text>
</comment>
<dbReference type="PANTHER" id="PTHR30478:SF0">
    <property type="entry name" value="BETA SLIDING CLAMP"/>
    <property type="match status" value="1"/>
</dbReference>
<keyword evidence="7 10" id="KW-0235">DNA replication</keyword>
<evidence type="ECO:0000256" key="1">
    <source>
        <dbReference type="ARBA" id="ARBA00004496"/>
    </source>
</evidence>
<dbReference type="Gene3D" id="3.70.10.10">
    <property type="match status" value="1"/>
</dbReference>
<evidence type="ECO:0000256" key="7">
    <source>
        <dbReference type="ARBA" id="ARBA00022705"/>
    </source>
</evidence>
<organism evidence="14 15">
    <name type="scientific">Massilicoli timonensis</name>
    <dbReference type="NCBI Taxonomy" id="2015901"/>
    <lineage>
        <taxon>Bacteria</taxon>
        <taxon>Bacillati</taxon>
        <taxon>Bacillota</taxon>
        <taxon>Erysipelotrichia</taxon>
        <taxon>Erysipelotrichales</taxon>
        <taxon>Erysipelotrichaceae</taxon>
        <taxon>Massilicoli</taxon>
    </lineage>
</organism>
<dbReference type="Pfam" id="PF00712">
    <property type="entry name" value="DNA_pol3_beta"/>
    <property type="match status" value="1"/>
</dbReference>
<accession>A0ABT1SM19</accession>
<proteinExistence type="inferred from homology"/>
<reference evidence="14 15" key="1">
    <citation type="submission" date="2022-06" db="EMBL/GenBank/DDBJ databases">
        <title>Isolation of gut microbiota from human fecal samples.</title>
        <authorList>
            <person name="Pamer E.G."/>
            <person name="Barat B."/>
            <person name="Waligurski E."/>
            <person name="Medina S."/>
            <person name="Paddock L."/>
            <person name="Mostad J."/>
        </authorList>
    </citation>
    <scope>NUCLEOTIDE SEQUENCE [LARGE SCALE GENOMIC DNA]</scope>
    <source>
        <strain evidence="14 15">DFI.6.1</strain>
    </source>
</reference>
<evidence type="ECO:0000256" key="2">
    <source>
        <dbReference type="ARBA" id="ARBA00010752"/>
    </source>
</evidence>
<evidence type="ECO:0000259" key="11">
    <source>
        <dbReference type="Pfam" id="PF00712"/>
    </source>
</evidence>
<feature type="domain" description="DNA polymerase III beta sliding clamp C-terminal" evidence="13">
    <location>
        <begin position="249"/>
        <end position="369"/>
    </location>
</feature>
<comment type="caution">
    <text evidence="14">The sequence shown here is derived from an EMBL/GenBank/DDBJ whole genome shotgun (WGS) entry which is preliminary data.</text>
</comment>
<dbReference type="InterPro" id="IPR001001">
    <property type="entry name" value="DNA_polIII_beta"/>
</dbReference>